<dbReference type="SUPFAM" id="SSF51182">
    <property type="entry name" value="RmlC-like cupins"/>
    <property type="match status" value="1"/>
</dbReference>
<organism evidence="9 10">
    <name type="scientific">Paenibacillus abyssi</name>
    <dbReference type="NCBI Taxonomy" id="1340531"/>
    <lineage>
        <taxon>Bacteria</taxon>
        <taxon>Bacillati</taxon>
        <taxon>Bacillota</taxon>
        <taxon>Bacilli</taxon>
        <taxon>Bacillales</taxon>
        <taxon>Paenibacillaceae</taxon>
        <taxon>Paenibacillus</taxon>
    </lineage>
</organism>
<dbReference type="AlphaFoldDB" id="A0A917CSM1"/>
<comment type="caution">
    <text evidence="9">The sequence shown here is derived from an EMBL/GenBank/DDBJ whole genome shotgun (WGS) entry which is preliminary data.</text>
</comment>
<comment type="catalytic activity">
    <reaction evidence="7 8">
        <text>(2S)-4-acetamido-2-aminobutanoate = L-ectoine + H2O</text>
        <dbReference type="Rhea" id="RHEA:17281"/>
        <dbReference type="ChEBI" id="CHEBI:15377"/>
        <dbReference type="ChEBI" id="CHEBI:58515"/>
        <dbReference type="ChEBI" id="CHEBI:58929"/>
        <dbReference type="EC" id="4.2.1.108"/>
    </reaction>
</comment>
<dbReference type="EC" id="4.2.1.108" evidence="3 8"/>
<name>A0A917CSM1_9BACL</name>
<protein>
    <recommendedName>
        <fullName evidence="4 8">L-ectoine synthase</fullName>
        <ecNumber evidence="3 8">4.2.1.108</ecNumber>
    </recommendedName>
    <alternativeName>
        <fullName evidence="6 8">N-acetyldiaminobutyrate dehydratase</fullName>
    </alternativeName>
</protein>
<dbReference type="HAMAP" id="MF_01255">
    <property type="entry name" value="Ectoine_synth"/>
    <property type="match status" value="1"/>
</dbReference>
<evidence type="ECO:0000256" key="2">
    <source>
        <dbReference type="ARBA" id="ARBA00009637"/>
    </source>
</evidence>
<dbReference type="InterPro" id="IPR010462">
    <property type="entry name" value="Ectoine_synth"/>
</dbReference>
<dbReference type="InterPro" id="IPR011051">
    <property type="entry name" value="RmlC_Cupin_sf"/>
</dbReference>
<evidence type="ECO:0000256" key="5">
    <source>
        <dbReference type="ARBA" id="ARBA00023239"/>
    </source>
</evidence>
<evidence type="ECO:0000256" key="3">
    <source>
        <dbReference type="ARBA" id="ARBA00013192"/>
    </source>
</evidence>
<sequence>MIVKHLEDIINTQDDIDTATWNARRLLLKKDHMGFSMHDTIIKEGTETWIWYKHHVEAVYCIEGEGEIEPEGGPVYPIRPGTLYALDGHEKHWLRATKQMRMICVFNPPLTGREVHDKEGIYPLLD</sequence>
<reference evidence="9" key="2">
    <citation type="submission" date="2020-09" db="EMBL/GenBank/DDBJ databases">
        <authorList>
            <person name="Sun Q."/>
            <person name="Zhou Y."/>
        </authorList>
    </citation>
    <scope>NUCLEOTIDE SEQUENCE</scope>
    <source>
        <strain evidence="9">CGMCC 1.12987</strain>
    </source>
</reference>
<dbReference type="PANTHER" id="PTHR39289">
    <property type="match status" value="1"/>
</dbReference>
<evidence type="ECO:0000256" key="6">
    <source>
        <dbReference type="ARBA" id="ARBA00033271"/>
    </source>
</evidence>
<dbReference type="GO" id="GO:0033990">
    <property type="term" value="F:ectoine synthase activity"/>
    <property type="evidence" value="ECO:0007669"/>
    <property type="project" value="UniProtKB-EC"/>
</dbReference>
<dbReference type="EMBL" id="BMGR01000003">
    <property type="protein sequence ID" value="GGF96553.1"/>
    <property type="molecule type" value="Genomic_DNA"/>
</dbReference>
<dbReference type="NCBIfam" id="NF009806">
    <property type="entry name" value="PRK13290.1"/>
    <property type="match status" value="1"/>
</dbReference>
<dbReference type="GO" id="GO:0019491">
    <property type="term" value="P:ectoine biosynthetic process"/>
    <property type="evidence" value="ECO:0007669"/>
    <property type="project" value="UniProtKB-UniRule"/>
</dbReference>
<dbReference type="PANTHER" id="PTHR39289:SF1">
    <property type="entry name" value="L-ECTOINE SYNTHASE"/>
    <property type="match status" value="1"/>
</dbReference>
<dbReference type="Proteomes" id="UP000644756">
    <property type="component" value="Unassembled WGS sequence"/>
</dbReference>
<evidence type="ECO:0000256" key="8">
    <source>
        <dbReference type="HAMAP-Rule" id="MF_01255"/>
    </source>
</evidence>
<dbReference type="CDD" id="cd06978">
    <property type="entry name" value="cupin_EctC"/>
    <property type="match status" value="1"/>
</dbReference>
<evidence type="ECO:0000256" key="1">
    <source>
        <dbReference type="ARBA" id="ARBA00005181"/>
    </source>
</evidence>
<evidence type="ECO:0000313" key="10">
    <source>
        <dbReference type="Proteomes" id="UP000644756"/>
    </source>
</evidence>
<proteinExistence type="inferred from homology"/>
<gene>
    <name evidence="8 9" type="primary">ectC</name>
    <name evidence="9" type="ORF">GCM10010916_12250</name>
</gene>
<dbReference type="InterPro" id="IPR014710">
    <property type="entry name" value="RmlC-like_jellyroll"/>
</dbReference>
<comment type="pathway">
    <text evidence="1 8">Amine and polyamine biosynthesis; ectoine biosynthesis; L-ectoine from L-aspartate 4-semialdehyde: step 3/3.</text>
</comment>
<evidence type="ECO:0000313" key="9">
    <source>
        <dbReference type="EMBL" id="GGF96553.1"/>
    </source>
</evidence>
<dbReference type="Gene3D" id="2.60.120.10">
    <property type="entry name" value="Jelly Rolls"/>
    <property type="match status" value="1"/>
</dbReference>
<keyword evidence="10" id="KW-1185">Reference proteome</keyword>
<dbReference type="RefSeq" id="WP_188529966.1">
    <property type="nucleotide sequence ID" value="NZ_BMGR01000003.1"/>
</dbReference>
<accession>A0A917CSM1</accession>
<comment type="similarity">
    <text evidence="2 8">Belongs to the ectoine synthase family.</text>
</comment>
<dbReference type="Pfam" id="PF06339">
    <property type="entry name" value="Ectoine_synth"/>
    <property type="match status" value="1"/>
</dbReference>
<evidence type="ECO:0000256" key="4">
    <source>
        <dbReference type="ARBA" id="ARBA00019707"/>
    </source>
</evidence>
<comment type="function">
    <text evidence="8">Catalyzes the circularization of gamma-N-acetyl-alpha,gamma-diaminobutyric acid (ADABA) to ectoine (1,4,5,6-tetrahydro-2-methyl-4-pyrimidine carboxylic acid), which is an excellent osmoprotectant.</text>
</comment>
<keyword evidence="5 8" id="KW-0456">Lyase</keyword>
<evidence type="ECO:0000256" key="7">
    <source>
        <dbReference type="ARBA" id="ARBA00048714"/>
    </source>
</evidence>
<reference evidence="9" key="1">
    <citation type="journal article" date="2014" name="Int. J. Syst. Evol. Microbiol.">
        <title>Complete genome sequence of Corynebacterium casei LMG S-19264T (=DSM 44701T), isolated from a smear-ripened cheese.</title>
        <authorList>
            <consortium name="US DOE Joint Genome Institute (JGI-PGF)"/>
            <person name="Walter F."/>
            <person name="Albersmeier A."/>
            <person name="Kalinowski J."/>
            <person name="Ruckert C."/>
        </authorList>
    </citation>
    <scope>NUCLEOTIDE SEQUENCE</scope>
    <source>
        <strain evidence="9">CGMCC 1.12987</strain>
    </source>
</reference>